<dbReference type="NCBIfam" id="NF033085">
    <property type="entry name" value="bla_class_C"/>
    <property type="match status" value="1"/>
</dbReference>
<comment type="catalytic activity">
    <reaction evidence="1 6">
        <text>a beta-lactam + H2O = a substituted beta-amino acid</text>
        <dbReference type="Rhea" id="RHEA:20401"/>
        <dbReference type="ChEBI" id="CHEBI:15377"/>
        <dbReference type="ChEBI" id="CHEBI:35627"/>
        <dbReference type="ChEBI" id="CHEBI:140347"/>
        <dbReference type="EC" id="3.5.2.6"/>
    </reaction>
</comment>
<dbReference type="PANTHER" id="PTHR46825">
    <property type="entry name" value="D-ALANYL-D-ALANINE-CARBOXYPEPTIDASE/ENDOPEPTIDASE AMPH"/>
    <property type="match status" value="1"/>
</dbReference>
<dbReference type="GO" id="GO:0046677">
    <property type="term" value="P:response to antibiotic"/>
    <property type="evidence" value="ECO:0007669"/>
    <property type="project" value="UniProtKB-UniRule"/>
</dbReference>
<dbReference type="InterPro" id="IPR001466">
    <property type="entry name" value="Beta-lactam-related"/>
</dbReference>
<dbReference type="InterPro" id="IPR012338">
    <property type="entry name" value="Beta-lactam/transpept-like"/>
</dbReference>
<dbReference type="InterPro" id="IPR001586">
    <property type="entry name" value="Beta-lactam_class-C_AS"/>
</dbReference>
<evidence type="ECO:0000313" key="10">
    <source>
        <dbReference type="Proteomes" id="UP000291088"/>
    </source>
</evidence>
<evidence type="ECO:0000256" key="3">
    <source>
        <dbReference type="ARBA" id="ARBA00012865"/>
    </source>
</evidence>
<dbReference type="OrthoDB" id="5377431at2"/>
<dbReference type="GO" id="GO:0008800">
    <property type="term" value="F:beta-lactamase activity"/>
    <property type="evidence" value="ECO:0007669"/>
    <property type="project" value="UniProtKB-UniRule"/>
</dbReference>
<dbReference type="InterPro" id="IPR050491">
    <property type="entry name" value="AmpC-like"/>
</dbReference>
<evidence type="ECO:0000256" key="4">
    <source>
        <dbReference type="ARBA" id="ARBA00022801"/>
    </source>
</evidence>
<feature type="domain" description="Beta-lactamase-related" evidence="8">
    <location>
        <begin position="40"/>
        <end position="384"/>
    </location>
</feature>
<organism evidence="9 10">
    <name type="scientific">Ciceribacter ferrooxidans</name>
    <dbReference type="NCBI Taxonomy" id="2509717"/>
    <lineage>
        <taxon>Bacteria</taxon>
        <taxon>Pseudomonadati</taxon>
        <taxon>Pseudomonadota</taxon>
        <taxon>Alphaproteobacteria</taxon>
        <taxon>Hyphomicrobiales</taxon>
        <taxon>Rhizobiaceae</taxon>
        <taxon>Ciceribacter</taxon>
    </lineage>
</organism>
<feature type="chain" id="PRO_5020541363" description="Beta-lactamase" evidence="7">
    <location>
        <begin position="29"/>
        <end position="392"/>
    </location>
</feature>
<keyword evidence="7" id="KW-0732">Signal</keyword>
<evidence type="ECO:0000313" key="9">
    <source>
        <dbReference type="EMBL" id="RYC17448.1"/>
    </source>
</evidence>
<keyword evidence="4 6" id="KW-0378">Hydrolase</keyword>
<dbReference type="PANTHER" id="PTHR46825:SF8">
    <property type="entry name" value="BETA-LACTAMASE-RELATED"/>
    <property type="match status" value="1"/>
</dbReference>
<evidence type="ECO:0000256" key="5">
    <source>
        <dbReference type="ARBA" id="ARBA00023251"/>
    </source>
</evidence>
<gene>
    <name evidence="9" type="ORF">EUU22_05525</name>
</gene>
<dbReference type="EMBL" id="SDVB01000170">
    <property type="protein sequence ID" value="RYC17448.1"/>
    <property type="molecule type" value="Genomic_DNA"/>
</dbReference>
<evidence type="ECO:0000256" key="1">
    <source>
        <dbReference type="ARBA" id="ARBA00001526"/>
    </source>
</evidence>
<proteinExistence type="inferred from homology"/>
<keyword evidence="5 6" id="KW-0046">Antibiotic resistance</keyword>
<comment type="similarity">
    <text evidence="2 6">Belongs to the class-C beta-lactamase family.</text>
</comment>
<evidence type="ECO:0000256" key="2">
    <source>
        <dbReference type="ARBA" id="ARBA00007840"/>
    </source>
</evidence>
<dbReference type="Gene3D" id="3.40.710.10">
    <property type="entry name" value="DD-peptidase/beta-lactamase superfamily"/>
    <property type="match status" value="1"/>
</dbReference>
<evidence type="ECO:0000256" key="6">
    <source>
        <dbReference type="RuleBase" id="RU361140"/>
    </source>
</evidence>
<dbReference type="Pfam" id="PF00144">
    <property type="entry name" value="Beta-lactamase"/>
    <property type="match status" value="1"/>
</dbReference>
<dbReference type="GO" id="GO:0030288">
    <property type="term" value="C:outer membrane-bounded periplasmic space"/>
    <property type="evidence" value="ECO:0007669"/>
    <property type="project" value="InterPro"/>
</dbReference>
<feature type="signal peptide" evidence="7">
    <location>
        <begin position="1"/>
        <end position="28"/>
    </location>
</feature>
<evidence type="ECO:0000256" key="7">
    <source>
        <dbReference type="SAM" id="SignalP"/>
    </source>
</evidence>
<comment type="caution">
    <text evidence="9">The sequence shown here is derived from an EMBL/GenBank/DDBJ whole genome shotgun (WGS) entry which is preliminary data.</text>
</comment>
<sequence length="392" mass="42260">MRNSLAARSIAPATVAVSILGTCAVATADDIESRLRRAADEAIVPIMETYKVPGMAVAVTVQGRRYVFNYGVASVESGKKVDDATLFEIGSISKTFTATLASYARETGALSFSDSPGKYVPDLAGSAFDKVSLLNLATYTAGGLPLQFPDDVTQKNAIAYYRDWHPNHAPGTHRRYSNPSIGLFGYAAAASMGAPFDDLMERKLFPMLKLFNTYIHVPEKRMPDYAHGYSKAGKPVRVSPGAMDSEAYGVKTSASDLISFVEANMDGRGLDDATLRRAITATHTGYYRVGGMVQGLGWEMYDYPVELDGLLAGNSPEISYKSNAVEALDPPAKPREDTWINKTGSTGGFGAYAAFVPERRMGVVILANKAYPIPDRVRVAYRIMAAIDGPSD</sequence>
<reference evidence="9 10" key="1">
    <citation type="submission" date="2019-01" db="EMBL/GenBank/DDBJ databases">
        <authorList>
            <person name="Deng T."/>
        </authorList>
    </citation>
    <scope>NUCLEOTIDE SEQUENCE [LARGE SCALE GENOMIC DNA]</scope>
    <source>
        <strain evidence="9 10">F8825</strain>
    </source>
</reference>
<dbReference type="RefSeq" id="WP_129331057.1">
    <property type="nucleotide sequence ID" value="NZ_SDVB01000170.1"/>
</dbReference>
<dbReference type="GO" id="GO:0017001">
    <property type="term" value="P:antibiotic catabolic process"/>
    <property type="evidence" value="ECO:0007669"/>
    <property type="project" value="InterPro"/>
</dbReference>
<dbReference type="EC" id="3.5.2.6" evidence="3 6"/>
<name>A0A4Q2TGD8_9HYPH</name>
<dbReference type="AlphaFoldDB" id="A0A4Q2TGD8"/>
<dbReference type="PROSITE" id="PS00336">
    <property type="entry name" value="BETA_LACTAMASE_C"/>
    <property type="match status" value="1"/>
</dbReference>
<accession>A0A4Q2TGD8</accession>
<dbReference type="Proteomes" id="UP000291088">
    <property type="component" value="Unassembled WGS sequence"/>
</dbReference>
<protein>
    <recommendedName>
        <fullName evidence="3 6">Beta-lactamase</fullName>
        <ecNumber evidence="3 6">3.5.2.6</ecNumber>
    </recommendedName>
</protein>
<dbReference type="InterPro" id="IPR058136">
    <property type="entry name" value="AmpC"/>
</dbReference>
<keyword evidence="10" id="KW-1185">Reference proteome</keyword>
<dbReference type="SUPFAM" id="SSF56601">
    <property type="entry name" value="beta-lactamase/transpeptidase-like"/>
    <property type="match status" value="1"/>
</dbReference>
<evidence type="ECO:0000259" key="8">
    <source>
        <dbReference type="Pfam" id="PF00144"/>
    </source>
</evidence>